<dbReference type="PROSITE" id="PS50931">
    <property type="entry name" value="HTH_LYSR"/>
    <property type="match status" value="1"/>
</dbReference>
<keyword evidence="3" id="KW-0804">Transcription</keyword>
<evidence type="ECO:0000313" key="5">
    <source>
        <dbReference type="EMBL" id="MBK4715674.1"/>
    </source>
</evidence>
<dbReference type="InterPro" id="IPR036388">
    <property type="entry name" value="WH-like_DNA-bd_sf"/>
</dbReference>
<evidence type="ECO:0000256" key="1">
    <source>
        <dbReference type="ARBA" id="ARBA00009437"/>
    </source>
</evidence>
<dbReference type="Proteomes" id="UP000659047">
    <property type="component" value="Unassembled WGS sequence"/>
</dbReference>
<keyword evidence="6" id="KW-1185">Reference proteome</keyword>
<keyword evidence="2" id="KW-0805">Transcription regulation</keyword>
<dbReference type="Gene3D" id="1.10.10.10">
    <property type="entry name" value="Winged helix-like DNA-binding domain superfamily/Winged helix DNA-binding domain"/>
    <property type="match status" value="1"/>
</dbReference>
<dbReference type="EMBL" id="JAEPBH010000023">
    <property type="protein sequence ID" value="MBK4715674.1"/>
    <property type="molecule type" value="Genomic_DNA"/>
</dbReference>
<proteinExistence type="inferred from homology"/>
<evidence type="ECO:0000256" key="2">
    <source>
        <dbReference type="ARBA" id="ARBA00023015"/>
    </source>
</evidence>
<evidence type="ECO:0000313" key="6">
    <source>
        <dbReference type="Proteomes" id="UP000659047"/>
    </source>
</evidence>
<dbReference type="PANTHER" id="PTHR30126:SF39">
    <property type="entry name" value="HTH-TYPE TRANSCRIPTIONAL REGULATOR CYSL"/>
    <property type="match status" value="1"/>
</dbReference>
<organism evidence="5 6">
    <name type="scientific">Tenebrionibacter intestinalis</name>
    <dbReference type="NCBI Taxonomy" id="2799638"/>
    <lineage>
        <taxon>Bacteria</taxon>
        <taxon>Pseudomonadati</taxon>
        <taxon>Pseudomonadota</taxon>
        <taxon>Gammaproteobacteria</taxon>
        <taxon>Enterobacterales</taxon>
        <taxon>Enterobacteriaceae</taxon>
        <taxon>Tenebrionibacter/Tenebrionicola group</taxon>
        <taxon>Tenebrionibacter</taxon>
    </lineage>
</organism>
<dbReference type="SUPFAM" id="SSF46785">
    <property type="entry name" value="Winged helix' DNA-binding domain"/>
    <property type="match status" value="1"/>
</dbReference>
<name>A0A8K0V1E1_9ENTR</name>
<dbReference type="Pfam" id="PF00126">
    <property type="entry name" value="HTH_1"/>
    <property type="match status" value="1"/>
</dbReference>
<evidence type="ECO:0000259" key="4">
    <source>
        <dbReference type="PROSITE" id="PS50931"/>
    </source>
</evidence>
<comment type="similarity">
    <text evidence="1">Belongs to the LysR transcriptional regulatory family.</text>
</comment>
<protein>
    <submittedName>
        <fullName evidence="5">LysR family transcriptional regulator</fullName>
    </submittedName>
</protein>
<sequence length="280" mass="31617">MAVARAGSFSLAANDIAITPSALSHGIHELEQRLGKKLILRKKTGTFLTSYGKALYNDIAPLYDKSINIFNRTKGDTPRTVICVDAFLNPTLPKKLAILIEKFGNRIEIKSSKASLPLENTLDEYCDVILDVTYGLNEKIPTSVYKMALPPEKIVIVASEKVISKYKDPFQMLKMENIFLRDAVLQHNVFQKIKNNLREHCIKGQFIALPDVYDVIGALTLDMGIALITENAVNHPAFNEKDLISLDMPKEFQFILNRGIYFKKERYDELIDIVSCIHNN</sequence>
<reference evidence="5" key="1">
    <citation type="submission" date="2021-01" db="EMBL/GenBank/DDBJ databases">
        <title>Intestinitalea alba gen. nov., sp. nov., a novel genus of the family Enterobacteriaceae, isolated from the gut of the plastic-eating mealworm Tenebrio molitor L.</title>
        <authorList>
            <person name="Yang Y."/>
        </authorList>
    </citation>
    <scope>NUCLEOTIDE SEQUENCE</scope>
    <source>
        <strain evidence="5">BIT-L3</strain>
    </source>
</reference>
<dbReference type="InterPro" id="IPR036390">
    <property type="entry name" value="WH_DNA-bd_sf"/>
</dbReference>
<comment type="caution">
    <text evidence="5">The sequence shown here is derived from an EMBL/GenBank/DDBJ whole genome shotgun (WGS) entry which is preliminary data.</text>
</comment>
<dbReference type="GO" id="GO:0003700">
    <property type="term" value="F:DNA-binding transcription factor activity"/>
    <property type="evidence" value="ECO:0007669"/>
    <property type="project" value="InterPro"/>
</dbReference>
<gene>
    <name evidence="5" type="ORF">JJB97_10085</name>
</gene>
<evidence type="ECO:0000256" key="3">
    <source>
        <dbReference type="ARBA" id="ARBA00023163"/>
    </source>
</evidence>
<dbReference type="InterPro" id="IPR000847">
    <property type="entry name" value="LysR_HTH_N"/>
</dbReference>
<feature type="domain" description="HTH lysR-type" evidence="4">
    <location>
        <begin position="1"/>
        <end position="49"/>
    </location>
</feature>
<accession>A0A8K0V1E1</accession>
<dbReference type="GO" id="GO:0000976">
    <property type="term" value="F:transcription cis-regulatory region binding"/>
    <property type="evidence" value="ECO:0007669"/>
    <property type="project" value="TreeGrafter"/>
</dbReference>
<dbReference type="AlphaFoldDB" id="A0A8K0V1E1"/>
<dbReference type="PANTHER" id="PTHR30126">
    <property type="entry name" value="HTH-TYPE TRANSCRIPTIONAL REGULATOR"/>
    <property type="match status" value="1"/>
</dbReference>